<name>A0A9K3KSN6_9STRA</name>
<proteinExistence type="predicted"/>
<keyword evidence="1" id="KW-1133">Transmembrane helix</keyword>
<keyword evidence="2" id="KW-0808">Transferase</keyword>
<reference evidence="2" key="1">
    <citation type="journal article" date="2021" name="Sci. Rep.">
        <title>Diploid genomic architecture of Nitzschia inconspicua, an elite biomass production diatom.</title>
        <authorList>
            <person name="Oliver A."/>
            <person name="Podell S."/>
            <person name="Pinowska A."/>
            <person name="Traller J.C."/>
            <person name="Smith S.R."/>
            <person name="McClure R."/>
            <person name="Beliaev A."/>
            <person name="Bohutskyi P."/>
            <person name="Hill E.A."/>
            <person name="Rabines A."/>
            <person name="Zheng H."/>
            <person name="Allen L.Z."/>
            <person name="Kuo A."/>
            <person name="Grigoriev I.V."/>
            <person name="Allen A.E."/>
            <person name="Hazlebeck D."/>
            <person name="Allen E.E."/>
        </authorList>
    </citation>
    <scope>NUCLEOTIDE SEQUENCE</scope>
    <source>
        <strain evidence="2">Hildebrandi</strain>
    </source>
</reference>
<dbReference type="EMBL" id="JAGRRH010000020">
    <property type="protein sequence ID" value="KAG7348564.1"/>
    <property type="molecule type" value="Genomic_DNA"/>
</dbReference>
<dbReference type="Proteomes" id="UP000693970">
    <property type="component" value="Unassembled WGS sequence"/>
</dbReference>
<keyword evidence="2" id="KW-0548">Nucleotidyltransferase</keyword>
<evidence type="ECO:0000256" key="1">
    <source>
        <dbReference type="SAM" id="Phobius"/>
    </source>
</evidence>
<accession>A0A9K3KSN6</accession>
<keyword evidence="1" id="KW-0472">Membrane</keyword>
<gene>
    <name evidence="2" type="ORF">IV203_017269</name>
</gene>
<protein>
    <submittedName>
        <fullName evidence="2">Reverse transcriptase RNA-dependent DNA polymerase</fullName>
    </submittedName>
</protein>
<feature type="transmembrane region" description="Helical" evidence="1">
    <location>
        <begin position="1274"/>
        <end position="1296"/>
    </location>
</feature>
<evidence type="ECO:0000313" key="2">
    <source>
        <dbReference type="EMBL" id="KAG7348564.1"/>
    </source>
</evidence>
<dbReference type="GO" id="GO:0003964">
    <property type="term" value="F:RNA-directed DNA polymerase activity"/>
    <property type="evidence" value="ECO:0007669"/>
    <property type="project" value="UniProtKB-KW"/>
</dbReference>
<comment type="caution">
    <text evidence="2">The sequence shown here is derived from an EMBL/GenBank/DDBJ whole genome shotgun (WGS) entry which is preliminary data.</text>
</comment>
<evidence type="ECO:0000313" key="3">
    <source>
        <dbReference type="Proteomes" id="UP000693970"/>
    </source>
</evidence>
<reference evidence="2" key="2">
    <citation type="submission" date="2021-04" db="EMBL/GenBank/DDBJ databases">
        <authorList>
            <person name="Podell S."/>
        </authorList>
    </citation>
    <scope>NUCLEOTIDE SEQUENCE</scope>
    <source>
        <strain evidence="2">Hildebrandi</strain>
    </source>
</reference>
<organism evidence="2 3">
    <name type="scientific">Nitzschia inconspicua</name>
    <dbReference type="NCBI Taxonomy" id="303405"/>
    <lineage>
        <taxon>Eukaryota</taxon>
        <taxon>Sar</taxon>
        <taxon>Stramenopiles</taxon>
        <taxon>Ochrophyta</taxon>
        <taxon>Bacillariophyta</taxon>
        <taxon>Bacillariophyceae</taxon>
        <taxon>Bacillariophycidae</taxon>
        <taxon>Bacillariales</taxon>
        <taxon>Bacillariaceae</taxon>
        <taxon>Nitzschia</taxon>
    </lineage>
</organism>
<sequence length="1333" mass="152054">MEREHVGSLTYLDEVDGTQQRVLVPRGTRRLITILQDFLRYKVAMGEPIENDWTGITQEQFDEFRIGDAYLHANAMANGGAPDFKPVVNSSTSTPLVQTPSATTSAQPSAVEMFKKGIKRDQEVLRPIKTSMDAVLEPKVQTSKGKEAIQEHEATKDAPAAYANLMEHHRKSTAADIEVRKTNTVAATISDGKLKGTTSEFLTNWTNGLKPYENLVGSSYAFEEDEKVMHPSQAITTVSALRQVKLMADMLQVLTKHPIDFQQYSRLLSAAAVQYDDSLTHEDDPWDPGGSFDLDSPVSHLEAKTRMSTLQRQRSQSMENPYHGRKLYQRNLCEDMEEFQDSSVDSPVETVQCNDELQDHNALHWQPSRFPPRNIRAILSSEGKRAPVRQVSTCLTSRPVIHRVSSEQLEWFKNSVCDRSIHVGEMQRIKRANGYIIPIRKSHDLPYVSTDKEFDTLPHIVLTSDNTAIINFDHEEEDDQWIDAVEGIRATFQHVTQLARSSTDTPLQTVLRSQNPALNAIRSSATPAVDCGATPCQVLVWMNTNVNPIQTSTQLVKSLENNVRCWGAPTKFVSDSTPIDISGRANRNLMSQLMGRQHSIHLPRQVNLFQHFVCDRPVHVGWMQRNKTTDGCIIPIATADGPSSVNRRPSTGREFNTLSHVIMTSYNTWNPGDGELSDAINLQLGTIAGEARSPDPVRPTIFSNFFDLSHFSDDRTDNLTDDRSNYVDSRSEDNETEGNLIINENGDTTVLLDNLVGTYYLMNLDVGMNKNHDGNLEADSKKNVFLCTMMDLFNRDGENPVLWKCKKITSHQRPLRQEDRDYRGSAKDVLQEQETGEISGIDDPLIYAICVMKKKEPRVWEFLALHVEDLSTTRPQIQKPINQLTSLKLSECKLKGTGEIFNHLIMQYSQIEDRTLYSEHKKLPKIIGGYVLLFVSKSRMNCHAPAKKGDHPETDMSRFMDEDSLIGALQWFSGYFERIQRNYSYLHRMSEPKIWSRNEEPNYFGLFIYIFGWPKPAYGFVSELHSDNAPEFFDPLHHSREAVTAGIKCVTRIPIKINPGNMLSKVFLIHGTHIRPLMRSFQVVMSLAELNGLELWSKEIGNTHLESYLDRENRALIIWRAFYGLNLSGQEWHDKLHDCLVALASFPCRVEPDIWMRKNGELQVSEYIVLYIGDLSSAMQRPRVLIGGLTPKFFEFELKCIWKVFHHLRMQFRQDKDHALRLEQKRYLMKMIDGFFKPRPKEDASLERGSHPKMNTSPTLDEEKSKFYQSLIGALQWIFTIGWFNIFPTLIIMSFIQDAPKYRHLEKIMRIHSCLSFVRGNTAGTDQNRNTCT</sequence>
<keyword evidence="1" id="KW-0812">Transmembrane</keyword>
<keyword evidence="2" id="KW-0695">RNA-directed DNA polymerase</keyword>
<keyword evidence="3" id="KW-1185">Reference proteome</keyword>